<dbReference type="GO" id="GO:0005886">
    <property type="term" value="C:plasma membrane"/>
    <property type="evidence" value="ECO:0007669"/>
    <property type="project" value="InterPro"/>
</dbReference>
<dbReference type="OrthoDB" id="4159154at2759"/>
<reference evidence="3 4" key="1">
    <citation type="submission" date="2015-05" db="EMBL/GenBank/DDBJ databases">
        <title>Distinctive expansion of gene families associated with plant cell wall degradation and secondary metabolism in the genomes of grapevine trunk pathogens.</title>
        <authorList>
            <person name="Lawrence D.P."/>
            <person name="Travadon R."/>
            <person name="Rolshausen P.E."/>
            <person name="Baumgartner K."/>
        </authorList>
    </citation>
    <scope>NUCLEOTIDE SEQUENCE [LARGE SCALE GENOMIC DNA]</scope>
    <source>
        <strain evidence="3">UCRPC4</strain>
    </source>
</reference>
<dbReference type="PANTHER" id="PTHR28019:SF7">
    <property type="entry name" value="SUR7 PROTEIN"/>
    <property type="match status" value="1"/>
</dbReference>
<organism evidence="3 4">
    <name type="scientific">Phaeomoniella chlamydospora</name>
    <name type="common">Phaeoacremonium chlamydosporum</name>
    <dbReference type="NCBI Taxonomy" id="158046"/>
    <lineage>
        <taxon>Eukaryota</taxon>
        <taxon>Fungi</taxon>
        <taxon>Dikarya</taxon>
        <taxon>Ascomycota</taxon>
        <taxon>Pezizomycotina</taxon>
        <taxon>Eurotiomycetes</taxon>
        <taxon>Chaetothyriomycetidae</taxon>
        <taxon>Phaeomoniellales</taxon>
        <taxon>Phaeomoniellaceae</taxon>
        <taxon>Phaeomoniella</taxon>
    </lineage>
</organism>
<feature type="transmembrane region" description="Helical" evidence="1">
    <location>
        <begin position="199"/>
        <end position="226"/>
    </location>
</feature>
<dbReference type="EMBL" id="LCWF01000090">
    <property type="protein sequence ID" value="KKY20927.1"/>
    <property type="molecule type" value="Genomic_DNA"/>
</dbReference>
<protein>
    <submittedName>
        <fullName evidence="3">Putative integral membrane protein</fullName>
    </submittedName>
</protein>
<keyword evidence="1" id="KW-0472">Membrane</keyword>
<dbReference type="InterPro" id="IPR009571">
    <property type="entry name" value="SUR7/Rim9-like_fungi"/>
</dbReference>
<keyword evidence="4" id="KW-1185">Reference proteome</keyword>
<proteinExistence type="predicted"/>
<accession>A0A0G2EDF6</accession>
<evidence type="ECO:0000256" key="1">
    <source>
        <dbReference type="SAM" id="Phobius"/>
    </source>
</evidence>
<evidence type="ECO:0000256" key="2">
    <source>
        <dbReference type="SAM" id="SignalP"/>
    </source>
</evidence>
<keyword evidence="1" id="KW-0812">Transmembrane</keyword>
<dbReference type="GO" id="GO:0051285">
    <property type="term" value="C:cell cortex of cell tip"/>
    <property type="evidence" value="ECO:0007669"/>
    <property type="project" value="TreeGrafter"/>
</dbReference>
<feature type="transmembrane region" description="Helical" evidence="1">
    <location>
        <begin position="170"/>
        <end position="192"/>
    </location>
</feature>
<keyword evidence="2" id="KW-0732">Signal</keyword>
<sequence length="286" mass="30964">MRPSALFPVLCALAALILSLLCLLAGTSRSFLQNADILTVNVSRLGHTSVFNTSDDDGSLISSIANDIEGEINDLISNATEDIAQALDLHDFYKAHVMNYCEGYYANSTNPGTSKNITYCSKRNGLFHFDLTAIIQEELGNSTNLTDIHWPDGIEDGIEALEVASKVMAVFYYIGIAFAALALLTALVGVFANGRISAFVNWIVDILAFLALGIASAISTVIAVKVTHVVNKYGADIGIAAYKGKTFLGMTWAATVVMLLASFLWLMECCAGRRRRTTYTEKHNTT</sequence>
<dbReference type="GO" id="GO:0031505">
    <property type="term" value="P:fungal-type cell wall organization"/>
    <property type="evidence" value="ECO:0007669"/>
    <property type="project" value="TreeGrafter"/>
</dbReference>
<evidence type="ECO:0000313" key="4">
    <source>
        <dbReference type="Proteomes" id="UP000053317"/>
    </source>
</evidence>
<reference evidence="3 4" key="2">
    <citation type="submission" date="2015-05" db="EMBL/GenBank/DDBJ databases">
        <authorList>
            <person name="Morales-Cruz A."/>
            <person name="Amrine K.C."/>
            <person name="Cantu D."/>
        </authorList>
    </citation>
    <scope>NUCLEOTIDE SEQUENCE [LARGE SCALE GENOMIC DNA]</scope>
    <source>
        <strain evidence="3">UCRPC4</strain>
    </source>
</reference>
<name>A0A0G2EDF6_PHACM</name>
<dbReference type="AlphaFoldDB" id="A0A0G2EDF6"/>
<feature type="signal peptide" evidence="2">
    <location>
        <begin position="1"/>
        <end position="30"/>
    </location>
</feature>
<feature type="transmembrane region" description="Helical" evidence="1">
    <location>
        <begin position="246"/>
        <end position="266"/>
    </location>
</feature>
<dbReference type="InterPro" id="IPR052413">
    <property type="entry name" value="SUR7_domain"/>
</dbReference>
<dbReference type="PANTHER" id="PTHR28019">
    <property type="entry name" value="CELL MEMBRANE PROTEIN YLR413W-RELATED"/>
    <property type="match status" value="1"/>
</dbReference>
<comment type="caution">
    <text evidence="3">The sequence shown here is derived from an EMBL/GenBank/DDBJ whole genome shotgun (WGS) entry which is preliminary data.</text>
</comment>
<keyword evidence="1" id="KW-1133">Transmembrane helix</keyword>
<dbReference type="Proteomes" id="UP000053317">
    <property type="component" value="Unassembled WGS sequence"/>
</dbReference>
<feature type="chain" id="PRO_5002543364" evidence="2">
    <location>
        <begin position="31"/>
        <end position="286"/>
    </location>
</feature>
<evidence type="ECO:0000313" key="3">
    <source>
        <dbReference type="EMBL" id="KKY20927.1"/>
    </source>
</evidence>
<gene>
    <name evidence="3" type="ORF">UCRPC4_g03934</name>
</gene>
<dbReference type="Pfam" id="PF06687">
    <property type="entry name" value="SUR7"/>
    <property type="match status" value="1"/>
</dbReference>